<dbReference type="GO" id="GO:0004176">
    <property type="term" value="F:ATP-dependent peptidase activity"/>
    <property type="evidence" value="ECO:0007669"/>
    <property type="project" value="InterPro"/>
</dbReference>
<evidence type="ECO:0000256" key="2">
    <source>
        <dbReference type="ARBA" id="ARBA00022490"/>
    </source>
</evidence>
<accession>A0A9D1H823</accession>
<dbReference type="GO" id="GO:0006515">
    <property type="term" value="P:protein quality control for misfolded or incompletely synthesized proteins"/>
    <property type="evidence" value="ECO:0007669"/>
    <property type="project" value="TreeGrafter"/>
</dbReference>
<dbReference type="NCBIfam" id="NF001368">
    <property type="entry name" value="PRK00277.1"/>
    <property type="match status" value="1"/>
</dbReference>
<name>A0A9D1H823_9FIRM</name>
<reference evidence="13" key="2">
    <citation type="journal article" date="2021" name="PeerJ">
        <title>Extensive microbial diversity within the chicken gut microbiome revealed by metagenomics and culture.</title>
        <authorList>
            <person name="Gilroy R."/>
            <person name="Ravi A."/>
            <person name="Getino M."/>
            <person name="Pursley I."/>
            <person name="Horton D.L."/>
            <person name="Alikhan N.F."/>
            <person name="Baker D."/>
            <person name="Gharbi K."/>
            <person name="Hall N."/>
            <person name="Watson M."/>
            <person name="Adriaenssens E.M."/>
            <person name="Foster-Nyarko E."/>
            <person name="Jarju S."/>
            <person name="Secka A."/>
            <person name="Antonio M."/>
            <person name="Oren A."/>
            <person name="Chaudhuri R.R."/>
            <person name="La Ragione R."/>
            <person name="Hildebrand F."/>
            <person name="Pallen M.J."/>
        </authorList>
    </citation>
    <scope>NUCLEOTIDE SEQUENCE</scope>
    <source>
        <strain evidence="13">ChiBcec7-5410</strain>
    </source>
</reference>
<dbReference type="HAMAP" id="MF_00444">
    <property type="entry name" value="ClpP"/>
    <property type="match status" value="1"/>
</dbReference>
<dbReference type="Gene3D" id="3.90.226.10">
    <property type="entry name" value="2-enoyl-CoA Hydratase, Chain A, domain 1"/>
    <property type="match status" value="1"/>
</dbReference>
<dbReference type="CDD" id="cd07017">
    <property type="entry name" value="S14_ClpP_2"/>
    <property type="match status" value="1"/>
</dbReference>
<comment type="caution">
    <text evidence="13">The sequence shown here is derived from an EMBL/GenBank/DDBJ whole genome shotgun (WGS) entry which is preliminary data.</text>
</comment>
<evidence type="ECO:0000256" key="5">
    <source>
        <dbReference type="ARBA" id="ARBA00022825"/>
    </source>
</evidence>
<dbReference type="EC" id="3.4.21.92" evidence="7 10"/>
<comment type="similarity">
    <text evidence="1 7 12">Belongs to the peptidase S14 family.</text>
</comment>
<dbReference type="SUPFAM" id="SSF52096">
    <property type="entry name" value="ClpP/crotonase"/>
    <property type="match status" value="1"/>
</dbReference>
<sequence length="193" mass="21006">MSLVPMVVEQTGRGERSYDIFSRLLNDRIVMLCEEVNDASASLVVAQLLYLEGQDPDKDIQLYINSPGGSVTAGMAIYDTMQYIKCDVSTICIGMAASMGAFLLSSGAKGKRFVLPNAEVMIHQPSGGSQGQATDIMIQAAHIQRTKEKLNKILAANTGKPVEQIAADTERDNWMTAAEAVEYGLVDKMIEKR</sequence>
<dbReference type="AlphaFoldDB" id="A0A9D1H823"/>
<dbReference type="GO" id="GO:0051117">
    <property type="term" value="F:ATPase binding"/>
    <property type="evidence" value="ECO:0007669"/>
    <property type="project" value="TreeGrafter"/>
</dbReference>
<dbReference type="Pfam" id="PF00574">
    <property type="entry name" value="CLP_protease"/>
    <property type="match status" value="1"/>
</dbReference>
<proteinExistence type="inferred from homology"/>
<dbReference type="PRINTS" id="PR00127">
    <property type="entry name" value="CLPPROTEASEP"/>
</dbReference>
<comment type="subcellular location">
    <subcellularLocation>
        <location evidence="7">Cytoplasm</location>
    </subcellularLocation>
</comment>
<organism evidence="13 14">
    <name type="scientific">Candidatus Faecivivens stercoripullorum</name>
    <dbReference type="NCBI Taxonomy" id="2840805"/>
    <lineage>
        <taxon>Bacteria</taxon>
        <taxon>Bacillati</taxon>
        <taxon>Bacillota</taxon>
        <taxon>Clostridia</taxon>
        <taxon>Eubacteriales</taxon>
        <taxon>Oscillospiraceae</taxon>
        <taxon>Oscillospiraceae incertae sedis</taxon>
        <taxon>Candidatus Faecivivens</taxon>
    </lineage>
</organism>
<comment type="subunit">
    <text evidence="7">Fourteen ClpP subunits assemble into 2 heptameric rings which stack back to back to give a disk-like structure with a central cavity, resembling the structure of eukaryotic proteasomes.</text>
</comment>
<evidence type="ECO:0000256" key="1">
    <source>
        <dbReference type="ARBA" id="ARBA00007039"/>
    </source>
</evidence>
<evidence type="ECO:0000256" key="12">
    <source>
        <dbReference type="RuleBase" id="RU003567"/>
    </source>
</evidence>
<evidence type="ECO:0000256" key="8">
    <source>
        <dbReference type="PROSITE-ProRule" id="PRU10085"/>
    </source>
</evidence>
<feature type="active site" evidence="8">
    <location>
        <position position="98"/>
    </location>
</feature>
<keyword evidence="4 7" id="KW-0378">Hydrolase</keyword>
<keyword evidence="5 7" id="KW-0720">Serine protease</keyword>
<dbReference type="Proteomes" id="UP000824160">
    <property type="component" value="Unassembled WGS sequence"/>
</dbReference>
<dbReference type="GO" id="GO:0009368">
    <property type="term" value="C:endopeptidase Clp complex"/>
    <property type="evidence" value="ECO:0007669"/>
    <property type="project" value="TreeGrafter"/>
</dbReference>
<dbReference type="EMBL" id="DVLW01000233">
    <property type="protein sequence ID" value="HIT95211.1"/>
    <property type="molecule type" value="Genomic_DNA"/>
</dbReference>
<evidence type="ECO:0000256" key="10">
    <source>
        <dbReference type="RuleBase" id="RU000549"/>
    </source>
</evidence>
<dbReference type="InterPro" id="IPR018215">
    <property type="entry name" value="ClpP_Ser_AS"/>
</dbReference>
<dbReference type="GO" id="GO:0005737">
    <property type="term" value="C:cytoplasm"/>
    <property type="evidence" value="ECO:0007669"/>
    <property type="project" value="UniProtKB-SubCell"/>
</dbReference>
<reference evidence="13" key="1">
    <citation type="submission" date="2020-10" db="EMBL/GenBank/DDBJ databases">
        <authorList>
            <person name="Gilroy R."/>
        </authorList>
    </citation>
    <scope>NUCLEOTIDE SEQUENCE</scope>
    <source>
        <strain evidence="13">ChiBcec7-5410</strain>
    </source>
</reference>
<dbReference type="NCBIfam" id="TIGR00493">
    <property type="entry name" value="clpP"/>
    <property type="match status" value="1"/>
</dbReference>
<evidence type="ECO:0000256" key="3">
    <source>
        <dbReference type="ARBA" id="ARBA00022670"/>
    </source>
</evidence>
<keyword evidence="3 7" id="KW-0645">Protease</keyword>
<evidence type="ECO:0000256" key="11">
    <source>
        <dbReference type="RuleBase" id="RU000550"/>
    </source>
</evidence>
<dbReference type="InterPro" id="IPR001907">
    <property type="entry name" value="ClpP"/>
</dbReference>
<dbReference type="PANTHER" id="PTHR10381:SF70">
    <property type="entry name" value="ATP-DEPENDENT CLP PROTEASE PROTEOLYTIC SUBUNIT"/>
    <property type="match status" value="1"/>
</dbReference>
<dbReference type="PANTHER" id="PTHR10381">
    <property type="entry name" value="ATP-DEPENDENT CLP PROTEASE PROTEOLYTIC SUBUNIT"/>
    <property type="match status" value="1"/>
</dbReference>
<comment type="catalytic activity">
    <reaction evidence="6 7 9">
        <text>Hydrolysis of proteins to small peptides in the presence of ATP and magnesium. alpha-casein is the usual test substrate. In the absence of ATP, only oligopeptides shorter than five residues are hydrolyzed (such as succinyl-Leu-Tyr-|-NHMec, and Leu-Tyr-Leu-|-Tyr-Trp, in which cleavage of the -Tyr-|-Leu- and -Tyr-|-Trp bonds also occurs).</text>
        <dbReference type="EC" id="3.4.21.92"/>
    </reaction>
</comment>
<protein>
    <recommendedName>
        <fullName evidence="7 12">ATP-dependent Clp protease proteolytic subunit</fullName>
        <ecNumber evidence="7 10">3.4.21.92</ecNumber>
    </recommendedName>
    <alternativeName>
        <fullName evidence="7">Endopeptidase Clp</fullName>
    </alternativeName>
</protein>
<dbReference type="InterPro" id="IPR033135">
    <property type="entry name" value="ClpP_His_AS"/>
</dbReference>
<feature type="active site" description="Nucleophile" evidence="7">
    <location>
        <position position="98"/>
    </location>
</feature>
<evidence type="ECO:0000313" key="14">
    <source>
        <dbReference type="Proteomes" id="UP000824160"/>
    </source>
</evidence>
<dbReference type="PROSITE" id="PS00381">
    <property type="entry name" value="CLP_PROTEASE_SER"/>
    <property type="match status" value="1"/>
</dbReference>
<gene>
    <name evidence="7 13" type="primary">clpP</name>
    <name evidence="13" type="ORF">IAC43_08490</name>
</gene>
<dbReference type="InterPro" id="IPR023562">
    <property type="entry name" value="ClpP/TepA"/>
</dbReference>
<dbReference type="FunFam" id="3.90.226.10:FF:000001">
    <property type="entry name" value="ATP-dependent Clp protease proteolytic subunit"/>
    <property type="match status" value="1"/>
</dbReference>
<evidence type="ECO:0000256" key="6">
    <source>
        <dbReference type="ARBA" id="ARBA00034021"/>
    </source>
</evidence>
<dbReference type="PROSITE" id="PS00382">
    <property type="entry name" value="CLP_PROTEASE_HIS"/>
    <property type="match status" value="1"/>
</dbReference>
<evidence type="ECO:0000313" key="13">
    <source>
        <dbReference type="EMBL" id="HIT95211.1"/>
    </source>
</evidence>
<evidence type="ECO:0000256" key="9">
    <source>
        <dbReference type="PROSITE-ProRule" id="PRU10086"/>
    </source>
</evidence>
<feature type="active site" evidence="7 9">
    <location>
        <position position="123"/>
    </location>
</feature>
<dbReference type="NCBIfam" id="NF009205">
    <property type="entry name" value="PRK12553.1"/>
    <property type="match status" value="1"/>
</dbReference>
<comment type="function">
    <text evidence="7 11">Cleaves peptides in various proteins in a process that requires ATP hydrolysis. Has a chymotrypsin-like activity. Plays a major role in the degradation of misfolded proteins.</text>
</comment>
<keyword evidence="2 7" id="KW-0963">Cytoplasm</keyword>
<evidence type="ECO:0000256" key="7">
    <source>
        <dbReference type="HAMAP-Rule" id="MF_00444"/>
    </source>
</evidence>
<dbReference type="InterPro" id="IPR029045">
    <property type="entry name" value="ClpP/crotonase-like_dom_sf"/>
</dbReference>
<dbReference type="GO" id="GO:0004252">
    <property type="term" value="F:serine-type endopeptidase activity"/>
    <property type="evidence" value="ECO:0007669"/>
    <property type="project" value="UniProtKB-UniRule"/>
</dbReference>
<evidence type="ECO:0000256" key="4">
    <source>
        <dbReference type="ARBA" id="ARBA00022801"/>
    </source>
</evidence>